<evidence type="ECO:0000313" key="1">
    <source>
        <dbReference type="EMBL" id="KAJ4716230.1"/>
    </source>
</evidence>
<comment type="caution">
    <text evidence="1">The sequence shown here is derived from an EMBL/GenBank/DDBJ whole genome shotgun (WGS) entry which is preliminary data.</text>
</comment>
<keyword evidence="2" id="KW-1185">Reference proteome</keyword>
<organism evidence="1 2">
    <name type="scientific">Melia azedarach</name>
    <name type="common">Chinaberry tree</name>
    <dbReference type="NCBI Taxonomy" id="155640"/>
    <lineage>
        <taxon>Eukaryota</taxon>
        <taxon>Viridiplantae</taxon>
        <taxon>Streptophyta</taxon>
        <taxon>Embryophyta</taxon>
        <taxon>Tracheophyta</taxon>
        <taxon>Spermatophyta</taxon>
        <taxon>Magnoliopsida</taxon>
        <taxon>eudicotyledons</taxon>
        <taxon>Gunneridae</taxon>
        <taxon>Pentapetalae</taxon>
        <taxon>rosids</taxon>
        <taxon>malvids</taxon>
        <taxon>Sapindales</taxon>
        <taxon>Meliaceae</taxon>
        <taxon>Melia</taxon>
    </lineage>
</organism>
<name>A0ACC1XXN8_MELAZ</name>
<sequence>MGAGVVHKLFSCIFILLLVSALLMSVTVEARPLHGSSQLRGGSIQEKQRFNARFSLTMRKISGPSPGIGHKYDRNVKPLGDVKSGPSPGEGH</sequence>
<gene>
    <name evidence="1" type="ORF">OWV82_011280</name>
</gene>
<protein>
    <submittedName>
        <fullName evidence="1">Uncharacterized protein</fullName>
    </submittedName>
</protein>
<accession>A0ACC1XXN8</accession>
<reference evidence="1 2" key="1">
    <citation type="journal article" date="2023" name="Science">
        <title>Complex scaffold remodeling in plant triterpene biosynthesis.</title>
        <authorList>
            <person name="De La Pena R."/>
            <person name="Hodgson H."/>
            <person name="Liu J.C."/>
            <person name="Stephenson M.J."/>
            <person name="Martin A.C."/>
            <person name="Owen C."/>
            <person name="Harkess A."/>
            <person name="Leebens-Mack J."/>
            <person name="Jimenez L.E."/>
            <person name="Osbourn A."/>
            <person name="Sattely E.S."/>
        </authorList>
    </citation>
    <scope>NUCLEOTIDE SEQUENCE [LARGE SCALE GENOMIC DNA]</scope>
    <source>
        <strain evidence="2">cv. JPN11</strain>
        <tissue evidence="1">Leaf</tissue>
    </source>
</reference>
<evidence type="ECO:0000313" key="2">
    <source>
        <dbReference type="Proteomes" id="UP001164539"/>
    </source>
</evidence>
<proteinExistence type="predicted"/>
<dbReference type="EMBL" id="CM051399">
    <property type="protein sequence ID" value="KAJ4716230.1"/>
    <property type="molecule type" value="Genomic_DNA"/>
</dbReference>
<dbReference type="Proteomes" id="UP001164539">
    <property type="component" value="Chromosome 6"/>
</dbReference>